<dbReference type="GO" id="GO:0000729">
    <property type="term" value="P:DNA double-strand break processing"/>
    <property type="evidence" value="ECO:0007669"/>
    <property type="project" value="TreeGrafter"/>
</dbReference>
<dbReference type="GO" id="GO:0003690">
    <property type="term" value="F:double-stranded DNA binding"/>
    <property type="evidence" value="ECO:0007669"/>
    <property type="project" value="TreeGrafter"/>
</dbReference>
<dbReference type="GO" id="GO:0044547">
    <property type="term" value="F:DNA topoisomerase binding"/>
    <property type="evidence" value="ECO:0007669"/>
    <property type="project" value="TreeGrafter"/>
</dbReference>
<dbReference type="InterPro" id="IPR041426">
    <property type="entry name" value="Mos1_HTH"/>
</dbReference>
<dbReference type="GO" id="GO:0000793">
    <property type="term" value="C:condensed chromosome"/>
    <property type="evidence" value="ECO:0007669"/>
    <property type="project" value="TreeGrafter"/>
</dbReference>
<sequence>MESEKEHIRHCLLYEFYKKSMAAARCRNVCQVYGEDVIDKSTSRRWFRKCQKGIRKRRGVRSCQDHARSKRPSHVGKDDIYQAIRNNSTLTVQELEETINKARIKAERRLIKLGFTRKLDCWVPHNLTANQRNE</sequence>
<dbReference type="InterPro" id="IPR052709">
    <property type="entry name" value="Transposase-MT_Hybrid"/>
</dbReference>
<dbReference type="GO" id="GO:0000014">
    <property type="term" value="F:single-stranded DNA endodeoxyribonuclease activity"/>
    <property type="evidence" value="ECO:0007669"/>
    <property type="project" value="TreeGrafter"/>
</dbReference>
<dbReference type="PANTHER" id="PTHR46060">
    <property type="entry name" value="MARINER MOS1 TRANSPOSASE-LIKE PROTEIN"/>
    <property type="match status" value="1"/>
</dbReference>
<dbReference type="GO" id="GO:0006303">
    <property type="term" value="P:double-strand break repair via nonhomologous end joining"/>
    <property type="evidence" value="ECO:0007669"/>
    <property type="project" value="TreeGrafter"/>
</dbReference>
<name>A0A8T0E5R1_ARGBR</name>
<keyword evidence="1" id="KW-0175">Coiled coil</keyword>
<dbReference type="Pfam" id="PF17906">
    <property type="entry name" value="HTH_48"/>
    <property type="match status" value="1"/>
</dbReference>
<comment type="caution">
    <text evidence="3">The sequence shown here is derived from an EMBL/GenBank/DDBJ whole genome shotgun (WGS) entry which is preliminary data.</text>
</comment>
<dbReference type="Proteomes" id="UP000807504">
    <property type="component" value="Unassembled WGS sequence"/>
</dbReference>
<dbReference type="GO" id="GO:0046975">
    <property type="term" value="F:histone H3K36 methyltransferase activity"/>
    <property type="evidence" value="ECO:0007669"/>
    <property type="project" value="TreeGrafter"/>
</dbReference>
<feature type="domain" description="Mos1 transposase HTH" evidence="2">
    <location>
        <begin position="5"/>
        <end position="53"/>
    </location>
</feature>
<evidence type="ECO:0000256" key="1">
    <source>
        <dbReference type="SAM" id="Coils"/>
    </source>
</evidence>
<keyword evidence="4" id="KW-1185">Reference proteome</keyword>
<evidence type="ECO:0000259" key="2">
    <source>
        <dbReference type="Pfam" id="PF17906"/>
    </source>
</evidence>
<accession>A0A8T0E5R1</accession>
<reference evidence="3" key="2">
    <citation type="submission" date="2020-06" db="EMBL/GenBank/DDBJ databases">
        <authorList>
            <person name="Sheffer M."/>
        </authorList>
    </citation>
    <scope>NUCLEOTIDE SEQUENCE</scope>
</reference>
<proteinExistence type="predicted"/>
<dbReference type="GO" id="GO:0015074">
    <property type="term" value="P:DNA integration"/>
    <property type="evidence" value="ECO:0007669"/>
    <property type="project" value="TreeGrafter"/>
</dbReference>
<reference evidence="3" key="1">
    <citation type="journal article" date="2020" name="bioRxiv">
        <title>Chromosome-level reference genome of the European wasp spider Argiope bruennichi: a resource for studies on range expansion and evolutionary adaptation.</title>
        <authorList>
            <person name="Sheffer M.M."/>
            <person name="Hoppe A."/>
            <person name="Krehenwinkel H."/>
            <person name="Uhl G."/>
            <person name="Kuss A.W."/>
            <person name="Jensen L."/>
            <person name="Jensen C."/>
            <person name="Gillespie R.G."/>
            <person name="Hoff K.J."/>
            <person name="Prost S."/>
        </authorList>
    </citation>
    <scope>NUCLEOTIDE SEQUENCE</scope>
</reference>
<dbReference type="Gene3D" id="1.10.10.1450">
    <property type="match status" value="1"/>
</dbReference>
<protein>
    <submittedName>
        <fullName evidence="3">Histone-lysine N-methyltransferase SETMAR like protein</fullName>
    </submittedName>
</protein>
<dbReference type="AlphaFoldDB" id="A0A8T0E5R1"/>
<dbReference type="GO" id="GO:0044774">
    <property type="term" value="P:mitotic DNA integrity checkpoint signaling"/>
    <property type="evidence" value="ECO:0007669"/>
    <property type="project" value="TreeGrafter"/>
</dbReference>
<dbReference type="GO" id="GO:0005634">
    <property type="term" value="C:nucleus"/>
    <property type="evidence" value="ECO:0007669"/>
    <property type="project" value="TreeGrafter"/>
</dbReference>
<evidence type="ECO:0000313" key="3">
    <source>
        <dbReference type="EMBL" id="KAF8767179.1"/>
    </source>
</evidence>
<gene>
    <name evidence="3" type="ORF">HNY73_020169</name>
</gene>
<dbReference type="GO" id="GO:0003697">
    <property type="term" value="F:single-stranded DNA binding"/>
    <property type="evidence" value="ECO:0007669"/>
    <property type="project" value="TreeGrafter"/>
</dbReference>
<evidence type="ECO:0000313" key="4">
    <source>
        <dbReference type="Proteomes" id="UP000807504"/>
    </source>
</evidence>
<dbReference type="EMBL" id="JABXBU010002230">
    <property type="protein sequence ID" value="KAF8767179.1"/>
    <property type="molecule type" value="Genomic_DNA"/>
</dbReference>
<organism evidence="3 4">
    <name type="scientific">Argiope bruennichi</name>
    <name type="common">Wasp spider</name>
    <name type="synonym">Aranea bruennichi</name>
    <dbReference type="NCBI Taxonomy" id="94029"/>
    <lineage>
        <taxon>Eukaryota</taxon>
        <taxon>Metazoa</taxon>
        <taxon>Ecdysozoa</taxon>
        <taxon>Arthropoda</taxon>
        <taxon>Chelicerata</taxon>
        <taxon>Arachnida</taxon>
        <taxon>Araneae</taxon>
        <taxon>Araneomorphae</taxon>
        <taxon>Entelegynae</taxon>
        <taxon>Araneoidea</taxon>
        <taxon>Araneidae</taxon>
        <taxon>Argiope</taxon>
    </lineage>
</organism>
<dbReference type="PANTHER" id="PTHR46060:SF2">
    <property type="entry name" value="HISTONE-LYSINE N-METHYLTRANSFERASE SETMAR"/>
    <property type="match status" value="1"/>
</dbReference>
<dbReference type="GO" id="GO:0035861">
    <property type="term" value="C:site of double-strand break"/>
    <property type="evidence" value="ECO:0007669"/>
    <property type="project" value="TreeGrafter"/>
</dbReference>
<dbReference type="GO" id="GO:0031297">
    <property type="term" value="P:replication fork processing"/>
    <property type="evidence" value="ECO:0007669"/>
    <property type="project" value="TreeGrafter"/>
</dbReference>
<dbReference type="GO" id="GO:0042800">
    <property type="term" value="F:histone H3K4 methyltransferase activity"/>
    <property type="evidence" value="ECO:0007669"/>
    <property type="project" value="TreeGrafter"/>
</dbReference>
<feature type="coiled-coil region" evidence="1">
    <location>
        <begin position="85"/>
        <end position="112"/>
    </location>
</feature>